<keyword evidence="1" id="KW-0812">Transmembrane</keyword>
<name>A0A6J5FLS7_9BURK</name>
<organism evidence="2 3">
    <name type="scientific">Paraburkholderia fynbosensis</name>
    <dbReference type="NCBI Taxonomy" id="1200993"/>
    <lineage>
        <taxon>Bacteria</taxon>
        <taxon>Pseudomonadati</taxon>
        <taxon>Pseudomonadota</taxon>
        <taxon>Betaproteobacteria</taxon>
        <taxon>Burkholderiales</taxon>
        <taxon>Burkholderiaceae</taxon>
        <taxon>Paraburkholderia</taxon>
    </lineage>
</organism>
<keyword evidence="3" id="KW-1185">Reference proteome</keyword>
<dbReference type="Proteomes" id="UP000494252">
    <property type="component" value="Unassembled WGS sequence"/>
</dbReference>
<feature type="transmembrane region" description="Helical" evidence="1">
    <location>
        <begin position="62"/>
        <end position="85"/>
    </location>
</feature>
<feature type="transmembrane region" description="Helical" evidence="1">
    <location>
        <begin position="154"/>
        <end position="178"/>
    </location>
</feature>
<keyword evidence="1" id="KW-1133">Transmembrane helix</keyword>
<keyword evidence="1" id="KW-0472">Membrane</keyword>
<evidence type="ECO:0000313" key="3">
    <source>
        <dbReference type="Proteomes" id="UP000494252"/>
    </source>
</evidence>
<evidence type="ECO:0000313" key="2">
    <source>
        <dbReference type="EMBL" id="CAB3780382.1"/>
    </source>
</evidence>
<dbReference type="EMBL" id="CADIKI010000002">
    <property type="protein sequence ID" value="CAB3780382.1"/>
    <property type="molecule type" value="Genomic_DNA"/>
</dbReference>
<proteinExistence type="predicted"/>
<protein>
    <submittedName>
        <fullName evidence="2">Uncharacterized protein</fullName>
    </submittedName>
</protein>
<evidence type="ECO:0000256" key="1">
    <source>
        <dbReference type="SAM" id="Phobius"/>
    </source>
</evidence>
<gene>
    <name evidence="2" type="ORF">LMG27177_00907</name>
</gene>
<feature type="transmembrane region" description="Helical" evidence="1">
    <location>
        <begin position="7"/>
        <end position="27"/>
    </location>
</feature>
<sequence>MPFGHTSTVAVAILSAVVAGICIFSYIQQVDIYSGAGILVLITLIPVTSVSILLARAEKFNTWLALPTVKLIFFVSFAACVWAGHAQTVEMLSSTYGAASEHMNLAFGAGTFTAALGFLAFPFSLGMVATQLMSFFAIAVSELRSDKYARRKQFAAVTALFLLTLVLGTCSIAPQLLFTSGVKEFFVDTIAYGSDLYDASKCDPDVKVGKIAFIDPKHERALVFIRHPLLSKRLAQYNKDDFKLMKPTLAGLLECKYTKYKM</sequence>
<dbReference type="AlphaFoldDB" id="A0A6J5FLS7"/>
<feature type="transmembrane region" description="Helical" evidence="1">
    <location>
        <begin position="105"/>
        <end position="133"/>
    </location>
</feature>
<feature type="transmembrane region" description="Helical" evidence="1">
    <location>
        <begin position="33"/>
        <end position="55"/>
    </location>
</feature>
<reference evidence="2 3" key="1">
    <citation type="submission" date="2020-04" db="EMBL/GenBank/DDBJ databases">
        <authorList>
            <person name="De Canck E."/>
        </authorList>
    </citation>
    <scope>NUCLEOTIDE SEQUENCE [LARGE SCALE GENOMIC DNA]</scope>
    <source>
        <strain evidence="2 3">LMG 27177</strain>
    </source>
</reference>
<accession>A0A6J5FLS7</accession>